<dbReference type="Proteomes" id="UP001219518">
    <property type="component" value="Unassembled WGS sequence"/>
</dbReference>
<name>A0AAE1LF18_9NEOP</name>
<keyword evidence="1" id="KW-0240">DNA-directed RNA polymerase</keyword>
<sequence>MPIRRTVRSKRASGNRYYVFKTAHKMGSRSLGADMGTPAWLRVDSPPYRRVLRACLSPIYRGFRLPSVS</sequence>
<comment type="caution">
    <text evidence="1">The sequence shown here is derived from an EMBL/GenBank/DDBJ whole genome shotgun (WGS) entry which is preliminary data.</text>
</comment>
<keyword evidence="1" id="KW-0804">Transcription</keyword>
<evidence type="ECO:0000313" key="1">
    <source>
        <dbReference type="EMBL" id="KAK3917060.1"/>
    </source>
</evidence>
<proteinExistence type="predicted"/>
<dbReference type="GO" id="GO:0000428">
    <property type="term" value="C:DNA-directed RNA polymerase complex"/>
    <property type="evidence" value="ECO:0007669"/>
    <property type="project" value="UniProtKB-KW"/>
</dbReference>
<protein>
    <submittedName>
        <fullName evidence="1">DNA-directed RNA polymerase subunit K</fullName>
    </submittedName>
</protein>
<dbReference type="EMBL" id="JAHWGI010000675">
    <property type="protein sequence ID" value="KAK3917060.1"/>
    <property type="molecule type" value="Genomic_DNA"/>
</dbReference>
<dbReference type="AlphaFoldDB" id="A0AAE1LF18"/>
<gene>
    <name evidence="1" type="ORF">KUF71_026067</name>
</gene>
<reference evidence="1" key="2">
    <citation type="journal article" date="2023" name="BMC Genomics">
        <title>Pest status, molecular evolution, and epigenetic factors derived from the genome assembly of Frankliniella fusca, a thysanopteran phytovirus vector.</title>
        <authorList>
            <person name="Catto M.A."/>
            <person name="Labadie P.E."/>
            <person name="Jacobson A.L."/>
            <person name="Kennedy G.G."/>
            <person name="Srinivasan R."/>
            <person name="Hunt B.G."/>
        </authorList>
    </citation>
    <scope>NUCLEOTIDE SEQUENCE</scope>
    <source>
        <strain evidence="1">PL_HMW_Pooled</strain>
    </source>
</reference>
<accession>A0AAE1LF18</accession>
<organism evidence="1 2">
    <name type="scientific">Frankliniella fusca</name>
    <dbReference type="NCBI Taxonomy" id="407009"/>
    <lineage>
        <taxon>Eukaryota</taxon>
        <taxon>Metazoa</taxon>
        <taxon>Ecdysozoa</taxon>
        <taxon>Arthropoda</taxon>
        <taxon>Hexapoda</taxon>
        <taxon>Insecta</taxon>
        <taxon>Pterygota</taxon>
        <taxon>Neoptera</taxon>
        <taxon>Paraneoptera</taxon>
        <taxon>Thysanoptera</taxon>
        <taxon>Terebrantia</taxon>
        <taxon>Thripoidea</taxon>
        <taxon>Thripidae</taxon>
        <taxon>Frankliniella</taxon>
    </lineage>
</organism>
<keyword evidence="2" id="KW-1185">Reference proteome</keyword>
<evidence type="ECO:0000313" key="2">
    <source>
        <dbReference type="Proteomes" id="UP001219518"/>
    </source>
</evidence>
<reference evidence="1" key="1">
    <citation type="submission" date="2021-07" db="EMBL/GenBank/DDBJ databases">
        <authorList>
            <person name="Catto M.A."/>
            <person name="Jacobson A."/>
            <person name="Kennedy G."/>
            <person name="Labadie P."/>
            <person name="Hunt B.G."/>
            <person name="Srinivasan R."/>
        </authorList>
    </citation>
    <scope>NUCLEOTIDE SEQUENCE</scope>
    <source>
        <strain evidence="1">PL_HMW_Pooled</strain>
        <tissue evidence="1">Head</tissue>
    </source>
</reference>